<dbReference type="Proteomes" id="UP001174909">
    <property type="component" value="Unassembled WGS sequence"/>
</dbReference>
<gene>
    <name evidence="1" type="ORF">GBAR_LOCUS18377</name>
</gene>
<sequence length="500" mass="58400">MATILNDDTQEHNPLYYLVYERSPVIKDSLELHLWGYRPRITLEHLIRYMQQQKKKFPILESFVKNEAVLQATQYIPNIVKLQKLLFDELHHRIDRKVAQRLSMNGFILKQHTESVRNEYREMVSSVQNAWVLVRDQLKEHGQLKVEDTYLQEELRLSTPLEYFIPTTTGPGACTFSLLHYLCYVHNNFIDWCRAKSNISSWREHKIQLAHIHKCHLLDYQSQLQSILLSHCHYSLRVGQGREVSYDLPALEKCILGRFIHGKPTIDIKIIPHVSYQKDVYTAAMFSTIRKKVSPQRKLRYRVQLDILRELRSPDKLRKSLDVVEIVLGFLTSGGGKPKTRLLAYLKKLKMDKRSFSDKVKEHCNLEHIMSLWQTLSVGLAKSITLSEQEQIEQGPLHTLNHELLKPLTDTQCKELDRALPKVDLSALLGTLYEFIETFIRHIDLKKKDWGLLDTLPPHLEASNLDPLPDLDELPDDITLAQTAATWKYIVHFQAKQRQH</sequence>
<keyword evidence="2" id="KW-1185">Reference proteome</keyword>
<reference evidence="1" key="1">
    <citation type="submission" date="2023-03" db="EMBL/GenBank/DDBJ databases">
        <authorList>
            <person name="Steffen K."/>
            <person name="Cardenas P."/>
        </authorList>
    </citation>
    <scope>NUCLEOTIDE SEQUENCE</scope>
</reference>
<dbReference type="GO" id="GO:0016887">
    <property type="term" value="F:ATP hydrolysis activity"/>
    <property type="evidence" value="ECO:0007669"/>
    <property type="project" value="InterPro"/>
</dbReference>
<dbReference type="InterPro" id="IPR031248">
    <property type="entry name" value="RNF213"/>
</dbReference>
<evidence type="ECO:0000313" key="1">
    <source>
        <dbReference type="EMBL" id="CAI8032519.1"/>
    </source>
</evidence>
<dbReference type="PANTHER" id="PTHR22605:SF16">
    <property type="entry name" value="E3 UBIQUITIN-PROTEIN LIGASE RNF213"/>
    <property type="match status" value="1"/>
</dbReference>
<proteinExistence type="predicted"/>
<dbReference type="AlphaFoldDB" id="A0AA35SMZ3"/>
<protein>
    <submittedName>
        <fullName evidence="1">E3 ubiquitin-protein ligase rnf213-alpha</fullName>
    </submittedName>
</protein>
<evidence type="ECO:0000313" key="2">
    <source>
        <dbReference type="Proteomes" id="UP001174909"/>
    </source>
</evidence>
<organism evidence="1 2">
    <name type="scientific">Geodia barretti</name>
    <name type="common">Barrett's horny sponge</name>
    <dbReference type="NCBI Taxonomy" id="519541"/>
    <lineage>
        <taxon>Eukaryota</taxon>
        <taxon>Metazoa</taxon>
        <taxon>Porifera</taxon>
        <taxon>Demospongiae</taxon>
        <taxon>Heteroscleromorpha</taxon>
        <taxon>Tetractinellida</taxon>
        <taxon>Astrophorina</taxon>
        <taxon>Geodiidae</taxon>
        <taxon>Geodia</taxon>
    </lineage>
</organism>
<dbReference type="GO" id="GO:0004842">
    <property type="term" value="F:ubiquitin-protein transferase activity"/>
    <property type="evidence" value="ECO:0007669"/>
    <property type="project" value="InterPro"/>
</dbReference>
<dbReference type="PANTHER" id="PTHR22605">
    <property type="entry name" value="RZ-TYPE DOMAIN-CONTAINING PROTEIN"/>
    <property type="match status" value="1"/>
</dbReference>
<accession>A0AA35SMZ3</accession>
<comment type="caution">
    <text evidence="1">The sequence shown here is derived from an EMBL/GenBank/DDBJ whole genome shotgun (WGS) entry which is preliminary data.</text>
</comment>
<name>A0AA35SMZ3_GEOBA</name>
<dbReference type="EMBL" id="CASHTH010002605">
    <property type="protein sequence ID" value="CAI8032519.1"/>
    <property type="molecule type" value="Genomic_DNA"/>
</dbReference>